<evidence type="ECO:0000256" key="10">
    <source>
        <dbReference type="PIRNR" id="PIRNR002786"/>
    </source>
</evidence>
<dbReference type="NCBIfam" id="NF037980">
    <property type="entry name" value="T2SS_GspK"/>
    <property type="match status" value="1"/>
</dbReference>
<evidence type="ECO:0000256" key="7">
    <source>
        <dbReference type="ARBA" id="ARBA00022927"/>
    </source>
</evidence>
<evidence type="ECO:0000256" key="9">
    <source>
        <dbReference type="ARBA" id="ARBA00023136"/>
    </source>
</evidence>
<dbReference type="EMBL" id="JACHLL010000001">
    <property type="protein sequence ID" value="MBB6340575.1"/>
    <property type="molecule type" value="Genomic_DNA"/>
</dbReference>
<keyword evidence="14" id="KW-1185">Reference proteome</keyword>
<evidence type="ECO:0000256" key="4">
    <source>
        <dbReference type="ARBA" id="ARBA00022475"/>
    </source>
</evidence>
<dbReference type="GO" id="GO:0005886">
    <property type="term" value="C:plasma membrane"/>
    <property type="evidence" value="ECO:0007669"/>
    <property type="project" value="UniProtKB-SubCell"/>
</dbReference>
<evidence type="ECO:0000259" key="12">
    <source>
        <dbReference type="Pfam" id="PF21687"/>
    </source>
</evidence>
<dbReference type="Gene3D" id="3.30.1300.30">
    <property type="entry name" value="GSPII I/J protein-like"/>
    <property type="match status" value="1"/>
</dbReference>
<dbReference type="Proteomes" id="UP000557193">
    <property type="component" value="Unassembled WGS sequence"/>
</dbReference>
<evidence type="ECO:0000313" key="13">
    <source>
        <dbReference type="EMBL" id="MBB6340575.1"/>
    </source>
</evidence>
<dbReference type="PANTHER" id="PTHR38831">
    <property type="entry name" value="TYPE II SECRETION SYSTEM PROTEIN K"/>
    <property type="match status" value="1"/>
</dbReference>
<dbReference type="InterPro" id="IPR049031">
    <property type="entry name" value="T2SSK_SAM-like_1st"/>
</dbReference>
<dbReference type="Gene3D" id="1.10.40.60">
    <property type="entry name" value="EpsJ-like"/>
    <property type="match status" value="2"/>
</dbReference>
<comment type="similarity">
    <text evidence="2 10">Belongs to the GSP K family.</text>
</comment>
<feature type="domain" description="T2SS protein K first SAM-like" evidence="12">
    <location>
        <begin position="106"/>
        <end position="208"/>
    </location>
</feature>
<keyword evidence="7" id="KW-0653">Protein transport</keyword>
<dbReference type="Pfam" id="PF21687">
    <property type="entry name" value="T2SSK_1st"/>
    <property type="match status" value="1"/>
</dbReference>
<dbReference type="AlphaFoldDB" id="A0A7X0BRQ6"/>
<evidence type="ECO:0000259" key="11">
    <source>
        <dbReference type="Pfam" id="PF03934"/>
    </source>
</evidence>
<dbReference type="InterPro" id="IPR045584">
    <property type="entry name" value="Pilin-like"/>
</dbReference>
<proteinExistence type="inferred from homology"/>
<dbReference type="InterPro" id="IPR005628">
    <property type="entry name" value="GspK"/>
</dbReference>
<dbReference type="InterPro" id="IPR049179">
    <property type="entry name" value="T2SSK_SAM-like_2nd"/>
</dbReference>
<evidence type="ECO:0000256" key="3">
    <source>
        <dbReference type="ARBA" id="ARBA00022448"/>
    </source>
</evidence>
<dbReference type="PANTHER" id="PTHR38831:SF1">
    <property type="entry name" value="TYPE II SECRETION SYSTEM PROTEIN K-RELATED"/>
    <property type="match status" value="1"/>
</dbReference>
<sequence length="327" mass="34867">MKHERGVALITVLLIVAIVTVVTAALVARQHLAIRSSANQLGARQALHYATGGEALAQGILLRDLKGSGGDPRQPVDHPGEAWARPLPPFAIEQGEIAVRISDLSGRFNLNSLVQGKQVNRIALERFQRLLRLLGIERNYAPALVDWLDEDQQLNGEGGAEDNQYLLATPPYRTGGQALTAVSELRLLLGMTEADYRRLLPHVSALPAQTPLNVNTASAPVLASLADGLSLASARSLQAAAGREGYRDLAAFLGQPALAGLGVQGAGLAVGSQFFEVHSEVRLGERRLVLLSTLQRSAEGEVLVLGRDFGQAALLAEPTTTTEQDPR</sequence>
<evidence type="ECO:0000256" key="6">
    <source>
        <dbReference type="ARBA" id="ARBA00022692"/>
    </source>
</evidence>
<reference evidence="13 14" key="1">
    <citation type="submission" date="2020-08" db="EMBL/GenBank/DDBJ databases">
        <title>Functional genomics of gut bacteria from endangered species of beetles.</title>
        <authorList>
            <person name="Carlos-Shanley C."/>
        </authorList>
    </citation>
    <scope>NUCLEOTIDE SEQUENCE [LARGE SCALE GENOMIC DNA]</scope>
    <source>
        <strain evidence="13 14">S00202</strain>
    </source>
</reference>
<comment type="caution">
    <text evidence="13">The sequence shown here is derived from an EMBL/GenBank/DDBJ whole genome shotgun (WGS) entry which is preliminary data.</text>
</comment>
<name>A0A7X0BRQ6_9PSED</name>
<keyword evidence="9 10" id="KW-0472">Membrane</keyword>
<keyword evidence="5 10" id="KW-0997">Cell inner membrane</keyword>
<comment type="subcellular location">
    <subcellularLocation>
        <location evidence="1 10">Cell inner membrane</location>
    </subcellularLocation>
</comment>
<protein>
    <recommendedName>
        <fullName evidence="10">Type II secretion system protein K</fullName>
    </recommendedName>
</protein>
<evidence type="ECO:0000313" key="14">
    <source>
        <dbReference type="Proteomes" id="UP000557193"/>
    </source>
</evidence>
<dbReference type="Pfam" id="PF03934">
    <property type="entry name" value="T2SSK"/>
    <property type="match status" value="1"/>
</dbReference>
<keyword evidence="4 10" id="KW-1003">Cell membrane</keyword>
<evidence type="ECO:0000256" key="5">
    <source>
        <dbReference type="ARBA" id="ARBA00022519"/>
    </source>
</evidence>
<gene>
    <name evidence="13" type="ORF">HNP49_000725</name>
</gene>
<dbReference type="RefSeq" id="WP_184680684.1">
    <property type="nucleotide sequence ID" value="NZ_JACHLL010000001.1"/>
</dbReference>
<evidence type="ECO:0000256" key="2">
    <source>
        <dbReference type="ARBA" id="ARBA00007246"/>
    </source>
</evidence>
<dbReference type="SUPFAM" id="SSF54523">
    <property type="entry name" value="Pili subunits"/>
    <property type="match status" value="1"/>
</dbReference>
<dbReference type="PIRSF" id="PIRSF002786">
    <property type="entry name" value="XcpX"/>
    <property type="match status" value="1"/>
</dbReference>
<dbReference type="GO" id="GO:0009306">
    <property type="term" value="P:protein secretion"/>
    <property type="evidence" value="ECO:0007669"/>
    <property type="project" value="InterPro"/>
</dbReference>
<evidence type="ECO:0000256" key="1">
    <source>
        <dbReference type="ARBA" id="ARBA00004533"/>
    </source>
</evidence>
<accession>A0A7X0BRQ6</accession>
<keyword evidence="6" id="KW-0812">Transmembrane</keyword>
<feature type="domain" description="T2SS protein K second SAM-like" evidence="11">
    <location>
        <begin position="212"/>
        <end position="270"/>
    </location>
</feature>
<keyword evidence="8" id="KW-1133">Transmembrane helix</keyword>
<dbReference type="InterPro" id="IPR038072">
    <property type="entry name" value="GspK_central_sf"/>
</dbReference>
<keyword evidence="3 10" id="KW-0813">Transport</keyword>
<dbReference type="SUPFAM" id="SSF158544">
    <property type="entry name" value="GspK insert domain-like"/>
    <property type="match status" value="1"/>
</dbReference>
<organism evidence="13 14">
    <name type="scientific">Pseudomonas fluvialis</name>
    <dbReference type="NCBI Taxonomy" id="1793966"/>
    <lineage>
        <taxon>Bacteria</taxon>
        <taxon>Pseudomonadati</taxon>
        <taxon>Pseudomonadota</taxon>
        <taxon>Gammaproteobacteria</taxon>
        <taxon>Pseudomonadales</taxon>
        <taxon>Pseudomonadaceae</taxon>
        <taxon>Pseudomonas</taxon>
    </lineage>
</organism>
<evidence type="ECO:0000256" key="8">
    <source>
        <dbReference type="ARBA" id="ARBA00022989"/>
    </source>
</evidence>